<organism evidence="1 6">
    <name type="scientific">Synechococcus phage S-CAM8</name>
    <dbReference type="NCBI Taxonomy" id="754038"/>
    <lineage>
        <taxon>Viruses</taxon>
        <taxon>Duplodnaviria</taxon>
        <taxon>Heunggongvirae</taxon>
        <taxon>Uroviricota</taxon>
        <taxon>Caudoviricetes</taxon>
        <taxon>Pantevenvirales</taxon>
        <taxon>Kyanoviridae</taxon>
        <taxon>Neritesvirus</taxon>
        <taxon>Neritesvirus scam8</taxon>
    </lineage>
</organism>
<dbReference type="Proteomes" id="UP000224839">
    <property type="component" value="Segment"/>
</dbReference>
<dbReference type="EMBL" id="JF974299">
    <property type="protein sequence ID" value="AET72655.1"/>
    <property type="molecule type" value="Genomic_DNA"/>
</dbReference>
<dbReference type="RefSeq" id="YP_008125551.1">
    <property type="nucleotide sequence ID" value="NC_021530.1"/>
</dbReference>
<dbReference type="OrthoDB" id="14354at10239"/>
<dbReference type="GO" id="GO:0016829">
    <property type="term" value="F:lyase activity"/>
    <property type="evidence" value="ECO:0007669"/>
    <property type="project" value="UniProtKB-KW"/>
</dbReference>
<dbReference type="Proteomes" id="UP000014318">
    <property type="component" value="Segment"/>
</dbReference>
<dbReference type="InterPro" id="IPR038672">
    <property type="entry name" value="CpcT/CpeT_sf"/>
</dbReference>
<evidence type="ECO:0000313" key="2">
    <source>
        <dbReference type="EMBL" id="AGN33858.1"/>
    </source>
</evidence>
<dbReference type="Pfam" id="PF06206">
    <property type="entry name" value="CpeT"/>
    <property type="match status" value="2"/>
</dbReference>
<dbReference type="Gene3D" id="2.40.128.590">
    <property type="entry name" value="CpcT/CpeT domain"/>
    <property type="match status" value="1"/>
</dbReference>
<dbReference type="EMBL" id="KU686203">
    <property type="protein sequence ID" value="AOV59949.1"/>
    <property type="molecule type" value="Genomic_DNA"/>
</dbReference>
<sequence length="151" mass="17656">MKIEDYLIGHWTNKHQAQSNPSSYVTVEIVWKIHEEGFQSINYKRCDGPSDPYRKKNHKILYLSDTKVIIENYHLDWTRHDICDMMFTFDGTAWQGKLAGDQCRGYRGDKVVSNITAYGDKLHTCDQGYDLETGELVWGSLQPYKFTRKPE</sequence>
<keyword evidence="4" id="KW-1185">Reference proteome</keyword>
<dbReference type="Proteomes" id="UP000297591">
    <property type="component" value="Segment"/>
</dbReference>
<reference evidence="3 5" key="3">
    <citation type="journal article" date="2016" name="Virology">
        <title>The genomic content and context of auxiliary metabolic genes in marine cyanomyoviruses.</title>
        <authorList>
            <person name="Crummett L.T."/>
            <person name="Puxty R.J."/>
            <person name="Weihe C."/>
            <person name="Marston M.F."/>
            <person name="Martiny J.B."/>
        </authorList>
    </citation>
    <scope>NUCLEOTIDE SEQUENCE [LARGE SCALE GENOMIC DNA]</scope>
    <source>
        <strain evidence="3">0810PA29</strain>
    </source>
</reference>
<reference evidence="2 4" key="1">
    <citation type="submission" date="2010-11" db="EMBL/GenBank/DDBJ databases">
        <title>The Genome Sequence of Synechococcus phage S-CAM8 0608BI06.</title>
        <authorList>
            <consortium name="The Broad Institute Genome Sequencing Platform"/>
            <person name="Henn M.R."/>
            <person name="Martiny J."/>
            <person name="Weihe C."/>
            <person name="Levin J."/>
            <person name="Malboeuf C."/>
            <person name="Casali M."/>
            <person name="Russ C."/>
            <person name="Lennon N."/>
            <person name="Chapman S.B."/>
            <person name="Erlich R."/>
            <person name="Young S.K."/>
            <person name="Yandava C."/>
            <person name="Zeng Q."/>
            <person name="Alvarado L."/>
            <person name="Anderson S."/>
            <person name="Berlin A."/>
            <person name="Chen Z."/>
            <person name="Freedman E."/>
            <person name="Gellesch M."/>
            <person name="Goldberg J."/>
            <person name="Green L."/>
            <person name="Griggs A."/>
            <person name="Gujja S."/>
            <person name="Heilman E.R."/>
            <person name="Heiman D."/>
            <person name="Hollinger A."/>
            <person name="Howarth C."/>
            <person name="Larson L."/>
            <person name="Mehta T."/>
            <person name="Pearson M."/>
            <person name="Roberts A."/>
            <person name="Ryan E."/>
            <person name="Saif S."/>
            <person name="Shea T."/>
            <person name="Shenoy N."/>
            <person name="Sisk P."/>
            <person name="Stolte C."/>
            <person name="Sykes S."/>
            <person name="White J."/>
            <person name="Haas B."/>
            <person name="Nusbaum C."/>
            <person name="Birren B."/>
        </authorList>
    </citation>
    <scope>NUCLEOTIDE SEQUENCE [LARGE SCALE GENOMIC DNA]</scope>
    <source>
        <strain evidence="2">S-CAM8 06008BI06</strain>
    </source>
</reference>
<proteinExistence type="predicted"/>
<gene>
    <name evidence="3" type="ORF">P29A0810_013</name>
    <name evidence="2" type="ORF">SXCG_00066</name>
    <name evidence="1" type="ORF">SXFG_00105</name>
</gene>
<keyword evidence="3" id="KW-0456">Lyase</keyword>
<evidence type="ECO:0000313" key="6">
    <source>
        <dbReference type="Proteomes" id="UP000297591"/>
    </source>
</evidence>
<dbReference type="GeneID" id="16045215"/>
<evidence type="ECO:0000313" key="1">
    <source>
        <dbReference type="EMBL" id="AET72655.1"/>
    </source>
</evidence>
<protein>
    <submittedName>
        <fullName evidence="3">Chromophore lyase</fullName>
    </submittedName>
</protein>
<name>G8EXW5_9CAUD</name>
<evidence type="ECO:0000313" key="3">
    <source>
        <dbReference type="EMBL" id="AOV59949.1"/>
    </source>
</evidence>
<evidence type="ECO:0000313" key="5">
    <source>
        <dbReference type="Proteomes" id="UP000224839"/>
    </source>
</evidence>
<dbReference type="KEGG" id="vg:16045215"/>
<dbReference type="EMBL" id="HQ634178">
    <property type="protein sequence ID" value="AGN33858.1"/>
    <property type="molecule type" value="Genomic_DNA"/>
</dbReference>
<evidence type="ECO:0000313" key="4">
    <source>
        <dbReference type="Proteomes" id="UP000014318"/>
    </source>
</evidence>
<dbReference type="InterPro" id="IPR010404">
    <property type="entry name" value="CpcT/CpeT"/>
</dbReference>
<accession>G8EXW5</accession>
<reference evidence="1 6" key="2">
    <citation type="submission" date="2010-12" db="EMBL/GenBank/DDBJ databases">
        <title>The Genome Sequence of Synechococcus phage S-CAM8 0608SB47.</title>
        <authorList>
            <consortium name="The Broad Institute Genome Sequencing Platform"/>
            <person name="Henn M.R."/>
            <person name="Martiny J."/>
            <person name="Weihe C."/>
            <person name="Levin J."/>
            <person name="Malboeuf C."/>
            <person name="Casali M."/>
            <person name="Russ C."/>
            <person name="Lennon N."/>
            <person name="Chapman S.B."/>
            <person name="Erlich R."/>
            <person name="Young S.K."/>
            <person name="Yandava C."/>
            <person name="Zeng Q."/>
            <person name="Alvarado L."/>
            <person name="Anderson S."/>
            <person name="Berlin A."/>
            <person name="Chen Z."/>
            <person name="Freedman E."/>
            <person name="Gellesch M."/>
            <person name="Goldberg J."/>
            <person name="Green L."/>
            <person name="Griggs A."/>
            <person name="Gujja S."/>
            <person name="Heilman E.R."/>
            <person name="Heiman D."/>
            <person name="Hollinger A."/>
            <person name="Howarth C."/>
            <person name="Larson L."/>
            <person name="Mehta T."/>
            <person name="Pearson M."/>
            <person name="Roberts A."/>
            <person name="Ryan E."/>
            <person name="Saif S."/>
            <person name="Shea T."/>
            <person name="Shenoy N."/>
            <person name="Sisk P."/>
            <person name="Stolte C."/>
            <person name="Sykes S."/>
            <person name="White J."/>
            <person name="Haas B."/>
            <person name="Nusbaum C."/>
            <person name="Birren B."/>
        </authorList>
    </citation>
    <scope>NUCLEOTIDE SEQUENCE [LARGE SCALE GENOMIC DNA]</scope>
    <source>
        <strain evidence="1 6">0608SB47</strain>
    </source>
</reference>